<organism evidence="2 5">
    <name type="scientific">Coffea arabica</name>
    <name type="common">Arabian coffee</name>
    <dbReference type="NCBI Taxonomy" id="13443"/>
    <lineage>
        <taxon>Eukaryota</taxon>
        <taxon>Viridiplantae</taxon>
        <taxon>Streptophyta</taxon>
        <taxon>Embryophyta</taxon>
        <taxon>Tracheophyta</taxon>
        <taxon>Spermatophyta</taxon>
        <taxon>Magnoliopsida</taxon>
        <taxon>eudicotyledons</taxon>
        <taxon>Gunneridae</taxon>
        <taxon>Pentapetalae</taxon>
        <taxon>asterids</taxon>
        <taxon>lamiids</taxon>
        <taxon>Gentianales</taxon>
        <taxon>Rubiaceae</taxon>
        <taxon>Ixoroideae</taxon>
        <taxon>Gardenieae complex</taxon>
        <taxon>Bertiereae - Coffeeae clade</taxon>
        <taxon>Coffeeae</taxon>
        <taxon>Coffea</taxon>
    </lineage>
</organism>
<dbReference type="SUPFAM" id="SSF52058">
    <property type="entry name" value="L domain-like"/>
    <property type="match status" value="2"/>
</dbReference>
<feature type="domain" description="R13L1/DRL21-like LRR repeat region" evidence="1">
    <location>
        <begin position="27"/>
        <end position="151"/>
    </location>
</feature>
<dbReference type="RefSeq" id="XP_027114012.2">
    <property type="nucleotide sequence ID" value="XM_027258211.2"/>
</dbReference>
<dbReference type="Pfam" id="PF25019">
    <property type="entry name" value="LRR_R13L1-DRL21"/>
    <property type="match status" value="1"/>
</dbReference>
<name>A0ABM4WXL5_COFAR</name>
<evidence type="ECO:0000313" key="3">
    <source>
        <dbReference type="RefSeq" id="XP_027114009.2"/>
    </source>
</evidence>
<dbReference type="Proteomes" id="UP001652660">
    <property type="component" value="Chromosome 2e"/>
</dbReference>
<protein>
    <submittedName>
        <fullName evidence="3 4">Disease resistance protein At3g14460</fullName>
    </submittedName>
</protein>
<accession>A0ABM4WXL5</accession>
<dbReference type="RefSeq" id="XP_027114009.2">
    <property type="nucleotide sequence ID" value="XM_027258208.2"/>
</dbReference>
<evidence type="ECO:0000313" key="5">
    <source>
        <dbReference type="RefSeq" id="XP_071936531.1"/>
    </source>
</evidence>
<gene>
    <name evidence="3 4 5" type="primary">LOC113732449</name>
</gene>
<reference evidence="2" key="1">
    <citation type="journal article" date="2025" name="Foods">
        <title>Unveiling the Microbial Signatures of Arabica Coffee Cherries: Insights into Ripeness Specific Diversity, Functional Traits, and Implications for Quality and Safety.</title>
        <authorList>
            <consortium name="RefSeq"/>
            <person name="Tenea G.N."/>
            <person name="Cifuentes V."/>
            <person name="Reyes P."/>
            <person name="Cevallos-Vallejos M."/>
        </authorList>
    </citation>
    <scope>NUCLEOTIDE SEQUENCE [LARGE SCALE GENOMIC DNA]</scope>
</reference>
<dbReference type="InterPro" id="IPR032675">
    <property type="entry name" value="LRR_dom_sf"/>
</dbReference>
<reference evidence="3 4" key="2">
    <citation type="submission" date="2025-05" db="UniProtKB">
        <authorList>
            <consortium name="RefSeq"/>
        </authorList>
    </citation>
    <scope>IDENTIFICATION</scope>
    <source>
        <tissue evidence="3 4">Leaves</tissue>
    </source>
</reference>
<dbReference type="GeneID" id="113732449"/>
<keyword evidence="2" id="KW-1185">Reference proteome</keyword>
<dbReference type="PANTHER" id="PTHR47186:SF42">
    <property type="entry name" value="DISEASE RESISTANCE RPP13-LIKE PROTEIN 1"/>
    <property type="match status" value="1"/>
</dbReference>
<dbReference type="RefSeq" id="XP_071936531.1">
    <property type="nucleotide sequence ID" value="XM_072080430.1"/>
</dbReference>
<evidence type="ECO:0000313" key="4">
    <source>
        <dbReference type="RefSeq" id="XP_027114012.2"/>
    </source>
</evidence>
<dbReference type="PANTHER" id="PTHR47186">
    <property type="entry name" value="LEUCINE-RICH REPEAT-CONTAINING PROTEIN 57"/>
    <property type="match status" value="1"/>
</dbReference>
<dbReference type="InterPro" id="IPR056789">
    <property type="entry name" value="LRR_R13L1-DRL21"/>
</dbReference>
<sequence length="589" mass="66297">MPIQMGRLTNLQVLTTFVVGKDCGSAIKELGKLPMLGGKLLLYGLENVSGGREASMANMKGKKHLKNLTLEWKGDINDSQVARDVLESLEPHSSINHLKINGYHGTRFPKWLETPSFCSIESLSLSNCAYCFHLPALGQIQSLKSLEIVGMSNISAFTEDMYFGNNCEIEPFPSLQKFKIENMQELERWDIPECEVFCSLEKLYLIDCPKLNAKLPKQLLSLRKLEISGCNNLVLSNGRLSIFDSDIQQLSSLCKLKISRMEHLKELSPELNKLDCLERLEISDCGSLISFPLGNLPTSLKKLVCNGCGGFESESTSYQPVSLLEELKCKNCNSLKVVSLGLFPTLKDVQIKDCKRMEVLSVPPCRIGNGSSTLTSLQCLKIWDCDNLISFPEEGLPAPNLRQIEIVNCEKLKFLPARMESLLPSLRKLDLCNCPEIECFPKGGLPTSLQSLYILNCKKLLTSPKTWDLLRLPSLRGLRIDVNDEAVESFPNEDWLLPCTLEYLDLRGCQNLKMLNYSGLQHLTSLQRLRITWCRLLQSLPEEGLPTSLTKLEIRDSPLLKPRLEWEKGQDWPKVAHIPCIIVDEELIP</sequence>
<proteinExistence type="predicted"/>
<evidence type="ECO:0000313" key="2">
    <source>
        <dbReference type="Proteomes" id="UP001652660"/>
    </source>
</evidence>
<dbReference type="OrthoDB" id="1896560at2759"/>
<evidence type="ECO:0000259" key="1">
    <source>
        <dbReference type="Pfam" id="PF25019"/>
    </source>
</evidence>
<dbReference type="Gene3D" id="3.80.10.10">
    <property type="entry name" value="Ribonuclease Inhibitor"/>
    <property type="match status" value="3"/>
</dbReference>